<comment type="subcellular location">
    <subcellularLocation>
        <location evidence="1">Membrane</location>
        <topology evidence="1">Multi-pass membrane protein</topology>
    </subcellularLocation>
</comment>
<evidence type="ECO:0000256" key="6">
    <source>
        <dbReference type="SAM" id="Phobius"/>
    </source>
</evidence>
<feature type="transmembrane region" description="Helical" evidence="6">
    <location>
        <begin position="124"/>
        <end position="143"/>
    </location>
</feature>
<reference evidence="8 9" key="1">
    <citation type="submission" date="2016-02" db="EMBL/GenBank/DDBJ databases">
        <title>Complete genome sequence and transcriptome regulation of the pentose utilising yeast Sugiyamaella lignohabitans.</title>
        <authorList>
            <person name="Bellasio M."/>
            <person name="Peymann A."/>
            <person name="Valli M."/>
            <person name="Sipitzky M."/>
            <person name="Graf A."/>
            <person name="Sauer M."/>
            <person name="Marx H."/>
            <person name="Mattanovich D."/>
        </authorList>
    </citation>
    <scope>NUCLEOTIDE SEQUENCE [LARGE SCALE GENOMIC DNA]</scope>
    <source>
        <strain evidence="8 9">CBS 10342</strain>
    </source>
</reference>
<dbReference type="RefSeq" id="XP_018734330.1">
    <property type="nucleotide sequence ID" value="XM_018882731.1"/>
</dbReference>
<dbReference type="Pfam" id="PF07690">
    <property type="entry name" value="MFS_1"/>
    <property type="match status" value="1"/>
</dbReference>
<evidence type="ECO:0000256" key="4">
    <source>
        <dbReference type="ARBA" id="ARBA00022989"/>
    </source>
</evidence>
<evidence type="ECO:0000256" key="3">
    <source>
        <dbReference type="ARBA" id="ARBA00022692"/>
    </source>
</evidence>
<evidence type="ECO:0000256" key="2">
    <source>
        <dbReference type="ARBA" id="ARBA00022448"/>
    </source>
</evidence>
<dbReference type="InterPro" id="IPR020846">
    <property type="entry name" value="MFS_dom"/>
</dbReference>
<keyword evidence="9" id="KW-1185">Reference proteome</keyword>
<feature type="transmembrane region" description="Helical" evidence="6">
    <location>
        <begin position="451"/>
        <end position="474"/>
    </location>
</feature>
<dbReference type="SUPFAM" id="SSF103473">
    <property type="entry name" value="MFS general substrate transporter"/>
    <property type="match status" value="1"/>
</dbReference>
<feature type="transmembrane region" description="Helical" evidence="6">
    <location>
        <begin position="480"/>
        <end position="501"/>
    </location>
</feature>
<feature type="transmembrane region" description="Helical" evidence="6">
    <location>
        <begin position="226"/>
        <end position="245"/>
    </location>
</feature>
<feature type="transmembrane region" description="Helical" evidence="6">
    <location>
        <begin position="418"/>
        <end position="439"/>
    </location>
</feature>
<evidence type="ECO:0000259" key="7">
    <source>
        <dbReference type="PROSITE" id="PS50850"/>
    </source>
</evidence>
<dbReference type="KEGG" id="slb:AWJ20_77"/>
<evidence type="ECO:0000313" key="9">
    <source>
        <dbReference type="Proteomes" id="UP000189580"/>
    </source>
</evidence>
<feature type="transmembrane region" description="Helical" evidence="6">
    <location>
        <begin position="393"/>
        <end position="412"/>
    </location>
</feature>
<dbReference type="GO" id="GO:0016020">
    <property type="term" value="C:membrane"/>
    <property type="evidence" value="ECO:0007669"/>
    <property type="project" value="UniProtKB-SubCell"/>
</dbReference>
<keyword evidence="5 6" id="KW-0472">Membrane</keyword>
<dbReference type="PANTHER" id="PTHR23511">
    <property type="entry name" value="SYNAPTIC VESICLE GLYCOPROTEIN 2"/>
    <property type="match status" value="1"/>
</dbReference>
<dbReference type="InterPro" id="IPR011701">
    <property type="entry name" value="MFS"/>
</dbReference>
<dbReference type="InterPro" id="IPR036259">
    <property type="entry name" value="MFS_trans_sf"/>
</dbReference>
<dbReference type="GeneID" id="30037838"/>
<dbReference type="GO" id="GO:0022857">
    <property type="term" value="F:transmembrane transporter activity"/>
    <property type="evidence" value="ECO:0007669"/>
    <property type="project" value="InterPro"/>
</dbReference>
<feature type="domain" description="Major facilitator superfamily (MFS) profile" evidence="7">
    <location>
        <begin position="56"/>
        <end position="505"/>
    </location>
</feature>
<feature type="transmembrane region" description="Helical" evidence="6">
    <location>
        <begin position="180"/>
        <end position="206"/>
    </location>
</feature>
<dbReference type="Proteomes" id="UP000189580">
    <property type="component" value="Chromosome a"/>
</dbReference>
<dbReference type="PROSITE" id="PS50850">
    <property type="entry name" value="MFS"/>
    <property type="match status" value="1"/>
</dbReference>
<evidence type="ECO:0000313" key="8">
    <source>
        <dbReference type="EMBL" id="ANB11853.1"/>
    </source>
</evidence>
<dbReference type="PANTHER" id="PTHR23511:SF4">
    <property type="entry name" value="MAJOR FACILITATOR SUPERFAMILY (MFS) PROFILE DOMAIN-CONTAINING PROTEIN"/>
    <property type="match status" value="1"/>
</dbReference>
<dbReference type="CDD" id="cd17316">
    <property type="entry name" value="MFS_SV2_like"/>
    <property type="match status" value="1"/>
</dbReference>
<dbReference type="AlphaFoldDB" id="A0A167CLH3"/>
<dbReference type="OrthoDB" id="3936150at2759"/>
<organism evidence="8 9">
    <name type="scientific">Sugiyamaella lignohabitans</name>
    <dbReference type="NCBI Taxonomy" id="796027"/>
    <lineage>
        <taxon>Eukaryota</taxon>
        <taxon>Fungi</taxon>
        <taxon>Dikarya</taxon>
        <taxon>Ascomycota</taxon>
        <taxon>Saccharomycotina</taxon>
        <taxon>Dipodascomycetes</taxon>
        <taxon>Dipodascales</taxon>
        <taxon>Trichomonascaceae</taxon>
        <taxon>Sugiyamaella</taxon>
    </lineage>
</organism>
<feature type="transmembrane region" description="Helical" evidence="6">
    <location>
        <begin position="319"/>
        <end position="341"/>
    </location>
</feature>
<accession>A0A167CLH3</accession>
<proteinExistence type="predicted"/>
<feature type="transmembrane region" description="Helical" evidence="6">
    <location>
        <begin position="361"/>
        <end position="381"/>
    </location>
</feature>
<name>A0A167CLH3_9ASCO</name>
<keyword evidence="3 6" id="KW-0812">Transmembrane</keyword>
<evidence type="ECO:0000256" key="5">
    <source>
        <dbReference type="ARBA" id="ARBA00023136"/>
    </source>
</evidence>
<keyword evidence="4 6" id="KW-1133">Transmembrane helix</keyword>
<gene>
    <name evidence="8" type="ORF">AWJ20_77</name>
</gene>
<sequence>MVDDGMKQDEVLEVIADADSTFSDDLFGIVIKDDVLYKKQVLVQKALDDIGMTPFHWKLFFLNSFGYASDSLLVVCQSIAQPQVNLEFGRENDRIPGVSTASAVGLLVGAIFWGVGADIIGRRLAFNSSLFLAAVFVIIAGAMPSYISFTAMVALYSAATGGNYCLDASNLLEFLPRKKAFLTTILAVAWGFGYTITGLLAWAFMSNYSCLSADNCPRSSNQGWRYLHYTSGGLVLIAAILRVTIIHMPHTPKFLITQNRDEEAVKFLTDIARKYNRTTTITVEQLSSYGAIQDVKEGNKVRRFTKHVRGIFVSRKSTYSYILLLMLWLLIGLGDPLYSYFRPYYLKTRGYQDNTTASNYIVWRNYAISNICGLVGPLLAWPLLDFKYLRRKGTLAVSALATMLFLFGYTQVRTPTQNTALSFCINAVETMFFAALYGVTPELLPTGSRATGYGIAVALNRVCNIFASIIAGYANVETTAPLFISASMFGALAVVSLLLPFEPAGKYIA</sequence>
<keyword evidence="2" id="KW-0813">Transport</keyword>
<evidence type="ECO:0000256" key="1">
    <source>
        <dbReference type="ARBA" id="ARBA00004141"/>
    </source>
</evidence>
<feature type="transmembrane region" description="Helical" evidence="6">
    <location>
        <begin position="100"/>
        <end position="117"/>
    </location>
</feature>
<dbReference type="Gene3D" id="1.20.1250.20">
    <property type="entry name" value="MFS general substrate transporter like domains"/>
    <property type="match status" value="1"/>
</dbReference>
<dbReference type="EMBL" id="CP014501">
    <property type="protein sequence ID" value="ANB11853.1"/>
    <property type="molecule type" value="Genomic_DNA"/>
</dbReference>
<protein>
    <recommendedName>
        <fullName evidence="7">Major facilitator superfamily (MFS) profile domain-containing protein</fullName>
    </recommendedName>
</protein>